<dbReference type="Gene3D" id="1.10.1660.10">
    <property type="match status" value="1"/>
</dbReference>
<evidence type="ECO:0000313" key="2">
    <source>
        <dbReference type="Proteomes" id="UP001597308"/>
    </source>
</evidence>
<dbReference type="EMBL" id="JBHUER010000007">
    <property type="protein sequence ID" value="MFD1703371.1"/>
    <property type="molecule type" value="Genomic_DNA"/>
</dbReference>
<comment type="caution">
    <text evidence="1">The sequence shown here is derived from an EMBL/GenBank/DDBJ whole genome shotgun (WGS) entry which is preliminary data.</text>
</comment>
<evidence type="ECO:0008006" key="3">
    <source>
        <dbReference type="Google" id="ProtNLM"/>
    </source>
</evidence>
<dbReference type="RefSeq" id="WP_378799481.1">
    <property type="nucleotide sequence ID" value="NZ_JBHUER010000007.1"/>
</dbReference>
<proteinExistence type="predicted"/>
<dbReference type="Proteomes" id="UP001597308">
    <property type="component" value="Unassembled WGS sequence"/>
</dbReference>
<keyword evidence="2" id="KW-1185">Reference proteome</keyword>
<accession>A0ABW4K8F9</accession>
<organism evidence="1 2">
    <name type="scientific">Methylopila henanensis</name>
    <dbReference type="NCBI Taxonomy" id="873516"/>
    <lineage>
        <taxon>Bacteria</taxon>
        <taxon>Pseudomonadati</taxon>
        <taxon>Pseudomonadota</taxon>
        <taxon>Alphaproteobacteria</taxon>
        <taxon>Hyphomicrobiales</taxon>
        <taxon>Methylopilaceae</taxon>
        <taxon>Methylopila</taxon>
    </lineage>
</organism>
<sequence length="112" mass="12909">MIRIETLVARFPALERADVERWVAMEWVRAERDADVYLFREIDVARVELILQLRDDMDVNEDALPVVLSLIDQLYAARRRMRELDEALATAPESVRREIADRLAGRSGAATL</sequence>
<reference evidence="2" key="1">
    <citation type="journal article" date="2019" name="Int. J. Syst. Evol. Microbiol.">
        <title>The Global Catalogue of Microorganisms (GCM) 10K type strain sequencing project: providing services to taxonomists for standard genome sequencing and annotation.</title>
        <authorList>
            <consortium name="The Broad Institute Genomics Platform"/>
            <consortium name="The Broad Institute Genome Sequencing Center for Infectious Disease"/>
            <person name="Wu L."/>
            <person name="Ma J."/>
        </authorList>
    </citation>
    <scope>NUCLEOTIDE SEQUENCE [LARGE SCALE GENOMIC DNA]</scope>
    <source>
        <strain evidence="2">KCTC 23707</strain>
    </source>
</reference>
<protein>
    <recommendedName>
        <fullName evidence="3">Chaperone modulatory protein CbpM</fullName>
    </recommendedName>
</protein>
<evidence type="ECO:0000313" key="1">
    <source>
        <dbReference type="EMBL" id="MFD1703371.1"/>
    </source>
</evidence>
<name>A0ABW4K8F9_9HYPH</name>
<gene>
    <name evidence="1" type="ORF">ACFSCV_10185</name>
</gene>